<feature type="compositionally biased region" description="Low complexity" evidence="1">
    <location>
        <begin position="53"/>
        <end position="84"/>
    </location>
</feature>
<feature type="compositionally biased region" description="Acidic residues" evidence="1">
    <location>
        <begin position="212"/>
        <end position="227"/>
    </location>
</feature>
<reference evidence="2" key="1">
    <citation type="submission" date="2020-05" db="EMBL/GenBank/DDBJ databases">
        <title>Phylogenomic resolution of chytrid fungi.</title>
        <authorList>
            <person name="Stajich J.E."/>
            <person name="Amses K."/>
            <person name="Simmons R."/>
            <person name="Seto K."/>
            <person name="Myers J."/>
            <person name="Bonds A."/>
            <person name="Quandt C.A."/>
            <person name="Barry K."/>
            <person name="Liu P."/>
            <person name="Grigoriev I."/>
            <person name="Longcore J.E."/>
            <person name="James T.Y."/>
        </authorList>
    </citation>
    <scope>NUCLEOTIDE SEQUENCE</scope>
    <source>
        <strain evidence="2">JEL0318</strain>
    </source>
</reference>
<evidence type="ECO:0000256" key="1">
    <source>
        <dbReference type="SAM" id="MobiDB-lite"/>
    </source>
</evidence>
<feature type="region of interest" description="Disordered" evidence="1">
    <location>
        <begin position="50"/>
        <end position="94"/>
    </location>
</feature>
<dbReference type="Gene3D" id="3.40.50.300">
    <property type="entry name" value="P-loop containing nucleotide triphosphate hydrolases"/>
    <property type="match status" value="1"/>
</dbReference>
<evidence type="ECO:0000313" key="2">
    <source>
        <dbReference type="EMBL" id="KAJ3031745.1"/>
    </source>
</evidence>
<gene>
    <name evidence="2" type="ORF">HK097_005413</name>
</gene>
<accession>A0AAD5WZJ3</accession>
<feature type="compositionally biased region" description="Polar residues" evidence="1">
    <location>
        <begin position="192"/>
        <end position="203"/>
    </location>
</feature>
<feature type="non-terminal residue" evidence="2">
    <location>
        <position position="307"/>
    </location>
</feature>
<protein>
    <submittedName>
        <fullName evidence="2">Uncharacterized protein</fullName>
    </submittedName>
</protein>
<name>A0AAD5WZJ3_9FUNG</name>
<dbReference type="InterPro" id="IPR027417">
    <property type="entry name" value="P-loop_NTPase"/>
</dbReference>
<dbReference type="SUPFAM" id="SSF52540">
    <property type="entry name" value="P-loop containing nucleoside triphosphate hydrolases"/>
    <property type="match status" value="1"/>
</dbReference>
<sequence length="307" mass="33398">MADITDPTTFPFVLIGNKVDLEASRKISKRECSNMARKLREECQKLRTVSFGPLTPSLTTTHPPTTSPRPNLTRTPSSASSKSPRGGRRSKRAFGVGRRLTLIETERHSIRPISTSFLLNEILTPTAVQRPLSHRASIASYYTTASEGPSEVSVDLTEQWNRLTGHKDAIAPQSESGSEWFVSADSEGGIQDSGSSYTSSTVTPGAASDSGSESDDSDIGYNPSDEEIPISQSYTQYATSPPAVFRHTSFYTTSFDSQQTPTITNPHPLPSPPLPTTPSIPHQQEDLQIPLFEVSAKLGIRIDDAFV</sequence>
<feature type="region of interest" description="Disordered" evidence="1">
    <location>
        <begin position="168"/>
        <end position="227"/>
    </location>
</feature>
<dbReference type="Proteomes" id="UP001212841">
    <property type="component" value="Unassembled WGS sequence"/>
</dbReference>
<dbReference type="AlphaFoldDB" id="A0AAD5WZJ3"/>
<comment type="caution">
    <text evidence="2">The sequence shown here is derived from an EMBL/GenBank/DDBJ whole genome shotgun (WGS) entry which is preliminary data.</text>
</comment>
<dbReference type="EMBL" id="JADGJD010002538">
    <property type="protein sequence ID" value="KAJ3031745.1"/>
    <property type="molecule type" value="Genomic_DNA"/>
</dbReference>
<feature type="compositionally biased region" description="Pro residues" evidence="1">
    <location>
        <begin position="267"/>
        <end position="278"/>
    </location>
</feature>
<organism evidence="2 3">
    <name type="scientific">Rhizophlyctis rosea</name>
    <dbReference type="NCBI Taxonomy" id="64517"/>
    <lineage>
        <taxon>Eukaryota</taxon>
        <taxon>Fungi</taxon>
        <taxon>Fungi incertae sedis</taxon>
        <taxon>Chytridiomycota</taxon>
        <taxon>Chytridiomycota incertae sedis</taxon>
        <taxon>Chytridiomycetes</taxon>
        <taxon>Rhizophlyctidales</taxon>
        <taxon>Rhizophlyctidaceae</taxon>
        <taxon>Rhizophlyctis</taxon>
    </lineage>
</organism>
<proteinExistence type="predicted"/>
<keyword evidence="3" id="KW-1185">Reference proteome</keyword>
<evidence type="ECO:0000313" key="3">
    <source>
        <dbReference type="Proteomes" id="UP001212841"/>
    </source>
</evidence>
<feature type="region of interest" description="Disordered" evidence="1">
    <location>
        <begin position="256"/>
        <end position="278"/>
    </location>
</feature>